<reference evidence="10" key="3">
    <citation type="submission" date="2025-09" db="UniProtKB">
        <authorList>
            <consortium name="Ensembl"/>
        </authorList>
    </citation>
    <scope>IDENTIFICATION</scope>
</reference>
<dbReference type="GO" id="GO:0005540">
    <property type="term" value="F:hyaluronic acid binding"/>
    <property type="evidence" value="ECO:0007669"/>
    <property type="project" value="InterPro"/>
</dbReference>
<dbReference type="SMART" id="SM00445">
    <property type="entry name" value="LINK"/>
    <property type="match status" value="1"/>
</dbReference>
<dbReference type="Pfam" id="PF00193">
    <property type="entry name" value="Xlink"/>
    <property type="match status" value="1"/>
</dbReference>
<dbReference type="Gene3D" id="3.10.100.10">
    <property type="entry name" value="Mannose-Binding Protein A, subunit A"/>
    <property type="match status" value="1"/>
</dbReference>
<keyword evidence="11" id="KW-1185">Reference proteome</keyword>
<dbReference type="GO" id="GO:0007155">
    <property type="term" value="P:cell adhesion"/>
    <property type="evidence" value="ECO:0007669"/>
    <property type="project" value="InterPro"/>
</dbReference>
<dbReference type="AlphaFoldDB" id="F7ABD8"/>
<dbReference type="InParanoid" id="F7ABD8"/>
<dbReference type="PROSITE" id="PS50963">
    <property type="entry name" value="LINK_2"/>
    <property type="match status" value="1"/>
</dbReference>
<keyword evidence="4" id="KW-1133">Transmembrane helix</keyword>
<dbReference type="Gene3D" id="3.20.20.80">
    <property type="entry name" value="Glycosidases"/>
    <property type="match status" value="1"/>
</dbReference>
<reference evidence="10" key="2">
    <citation type="submission" date="2025-08" db="UniProtKB">
        <authorList>
            <consortium name="Ensembl"/>
        </authorList>
    </citation>
    <scope>IDENTIFICATION</scope>
</reference>
<dbReference type="InterPro" id="IPR043210">
    <property type="entry name" value="CD44_antigen-like"/>
</dbReference>
<dbReference type="PANTHER" id="PTHR10225">
    <property type="entry name" value="HYALURONAN RECEPTOR"/>
    <property type="match status" value="1"/>
</dbReference>
<sequence length="427" mass="47855">MIANTTATSDVTSTMLSTARPTTVGNNVILSTTTTGKTTTTTVKPRDAILFVPGPFNFNEAEKACSDIGQRMALKHDMENAFEQGYERCTYGWLGDMHAGYVMQKEGARQACGGGIIGLIYTPLKKSNDVVSGVYCSPKAEYEDTADHTVQNNKTVNWWTTLDPADSHTLKNIIQTDQSEDKSLLTSLRIVFPCCNFINVTSNKKNETQLTLRVTKDQMSFLAQAYRESFKGVSLMPHVGVTYAAMLTYTEEIIDELVQTLVTSHVDGMVVDYEPVKDYNTEHAEKYRTFLDRLAAKFSPHDLKLGMMTSSWGILKYYDVYASSNCTFIGSMSSTYFGTDLEENEANVEEMATSIEPDRLYIGIGAMHDNSTVGGRDYDWTEGKLNSFLYWLNEKGIVNLHVYPGDWKRLNAFAPYFVNSLRYFISL</sequence>
<evidence type="ECO:0000256" key="2">
    <source>
        <dbReference type="ARBA" id="ARBA00022692"/>
    </source>
</evidence>
<evidence type="ECO:0000259" key="9">
    <source>
        <dbReference type="PROSITE" id="PS50963"/>
    </source>
</evidence>
<proteinExistence type="predicted"/>
<evidence type="ECO:0000256" key="5">
    <source>
        <dbReference type="ARBA" id="ARBA00023136"/>
    </source>
</evidence>
<evidence type="ECO:0000256" key="7">
    <source>
        <dbReference type="ARBA" id="ARBA00023170"/>
    </source>
</evidence>
<keyword evidence="7" id="KW-0675">Receptor</keyword>
<accession>F7ABD8</accession>
<comment type="subcellular location">
    <subcellularLocation>
        <location evidence="1">Membrane</location>
        <topology evidence="1">Single-pass membrane protein</topology>
    </subcellularLocation>
</comment>
<evidence type="ECO:0000256" key="1">
    <source>
        <dbReference type="ARBA" id="ARBA00004167"/>
    </source>
</evidence>
<feature type="domain" description="Link" evidence="9">
    <location>
        <begin position="39"/>
        <end position="138"/>
    </location>
</feature>
<dbReference type="GO" id="GO:0005886">
    <property type="term" value="C:plasma membrane"/>
    <property type="evidence" value="ECO:0007669"/>
    <property type="project" value="UniProtKB-ARBA"/>
</dbReference>
<dbReference type="HOGENOM" id="CLU_642436_0_0_1"/>
<name>F7ABD8_CIOIN</name>
<evidence type="ECO:0000256" key="8">
    <source>
        <dbReference type="ARBA" id="ARBA00023180"/>
    </source>
</evidence>
<keyword evidence="2" id="KW-0812">Transmembrane</keyword>
<keyword evidence="6" id="KW-1015">Disulfide bond</keyword>
<evidence type="ECO:0000256" key="3">
    <source>
        <dbReference type="ARBA" id="ARBA00022729"/>
    </source>
</evidence>
<evidence type="ECO:0000256" key="4">
    <source>
        <dbReference type="ARBA" id="ARBA00022989"/>
    </source>
</evidence>
<reference evidence="11" key="1">
    <citation type="journal article" date="2002" name="Science">
        <title>The draft genome of Ciona intestinalis: insights into chordate and vertebrate origins.</title>
        <authorList>
            <person name="Dehal P."/>
            <person name="Satou Y."/>
            <person name="Campbell R.K."/>
            <person name="Chapman J."/>
            <person name="Degnan B."/>
            <person name="De Tomaso A."/>
            <person name="Davidson B."/>
            <person name="Di Gregorio A."/>
            <person name="Gelpke M."/>
            <person name="Goodstein D.M."/>
            <person name="Harafuji N."/>
            <person name="Hastings K.E."/>
            <person name="Ho I."/>
            <person name="Hotta K."/>
            <person name="Huang W."/>
            <person name="Kawashima T."/>
            <person name="Lemaire P."/>
            <person name="Martinez D."/>
            <person name="Meinertzhagen I.A."/>
            <person name="Necula S."/>
            <person name="Nonaka M."/>
            <person name="Putnam N."/>
            <person name="Rash S."/>
            <person name="Saiga H."/>
            <person name="Satake M."/>
            <person name="Terry A."/>
            <person name="Yamada L."/>
            <person name="Wang H.G."/>
            <person name="Awazu S."/>
            <person name="Azumi K."/>
            <person name="Boore J."/>
            <person name="Branno M."/>
            <person name="Chin-Bow S."/>
            <person name="DeSantis R."/>
            <person name="Doyle S."/>
            <person name="Francino P."/>
            <person name="Keys D.N."/>
            <person name="Haga S."/>
            <person name="Hayashi H."/>
            <person name="Hino K."/>
            <person name="Imai K.S."/>
            <person name="Inaba K."/>
            <person name="Kano S."/>
            <person name="Kobayashi K."/>
            <person name="Kobayashi M."/>
            <person name="Lee B.I."/>
            <person name="Makabe K.W."/>
            <person name="Manohar C."/>
            <person name="Matassi G."/>
            <person name="Medina M."/>
            <person name="Mochizuki Y."/>
            <person name="Mount S."/>
            <person name="Morishita T."/>
            <person name="Miura S."/>
            <person name="Nakayama A."/>
            <person name="Nishizaka S."/>
            <person name="Nomoto H."/>
            <person name="Ohta F."/>
            <person name="Oishi K."/>
            <person name="Rigoutsos I."/>
            <person name="Sano M."/>
            <person name="Sasaki A."/>
            <person name="Sasakura Y."/>
            <person name="Shoguchi E."/>
            <person name="Shin-i T."/>
            <person name="Spagnuolo A."/>
            <person name="Stainier D."/>
            <person name="Suzuki M.M."/>
            <person name="Tassy O."/>
            <person name="Takatori N."/>
            <person name="Tokuoka M."/>
            <person name="Yagi K."/>
            <person name="Yoshizaki F."/>
            <person name="Wada S."/>
            <person name="Zhang C."/>
            <person name="Hyatt P.D."/>
            <person name="Larimer F."/>
            <person name="Detter C."/>
            <person name="Doggett N."/>
            <person name="Glavina T."/>
            <person name="Hawkins T."/>
            <person name="Richardson P."/>
            <person name="Lucas S."/>
            <person name="Kohara Y."/>
            <person name="Levine M."/>
            <person name="Satoh N."/>
            <person name="Rokhsar D.S."/>
        </authorList>
    </citation>
    <scope>NUCLEOTIDE SEQUENCE [LARGE SCALE GENOMIC DNA]</scope>
</reference>
<dbReference type="InterPro" id="IPR017853">
    <property type="entry name" value="GH"/>
</dbReference>
<evidence type="ECO:0000313" key="10">
    <source>
        <dbReference type="Ensembl" id="ENSCINP00000019826.3"/>
    </source>
</evidence>
<dbReference type="SUPFAM" id="SSF51445">
    <property type="entry name" value="(Trans)glycosidases"/>
    <property type="match status" value="1"/>
</dbReference>
<dbReference type="PANTHER" id="PTHR10225:SF5">
    <property type="entry name" value="C-TYPE LECTIN DOMAIN-CONTAINING PROTEIN"/>
    <property type="match status" value="1"/>
</dbReference>
<dbReference type="InterPro" id="IPR000538">
    <property type="entry name" value="Link_dom"/>
</dbReference>
<dbReference type="InterPro" id="IPR016186">
    <property type="entry name" value="C-type_lectin-like/link_sf"/>
</dbReference>
<dbReference type="Ensembl" id="ENSCINT00000019826.3">
    <property type="protein sequence ID" value="ENSCINP00000019826.3"/>
    <property type="gene ID" value="ENSCING00000009757.3"/>
</dbReference>
<organism evidence="10 11">
    <name type="scientific">Ciona intestinalis</name>
    <name type="common">Transparent sea squirt</name>
    <name type="synonym">Ascidia intestinalis</name>
    <dbReference type="NCBI Taxonomy" id="7719"/>
    <lineage>
        <taxon>Eukaryota</taxon>
        <taxon>Metazoa</taxon>
        <taxon>Chordata</taxon>
        <taxon>Tunicata</taxon>
        <taxon>Ascidiacea</taxon>
        <taxon>Phlebobranchia</taxon>
        <taxon>Cionidae</taxon>
        <taxon>Ciona</taxon>
    </lineage>
</organism>
<evidence type="ECO:0000256" key="6">
    <source>
        <dbReference type="ARBA" id="ARBA00023157"/>
    </source>
</evidence>
<evidence type="ECO:0000313" key="11">
    <source>
        <dbReference type="Proteomes" id="UP000008144"/>
    </source>
</evidence>
<dbReference type="Proteomes" id="UP000008144">
    <property type="component" value="Unassembled WGS sequence"/>
</dbReference>
<dbReference type="InterPro" id="IPR016187">
    <property type="entry name" value="CTDL_fold"/>
</dbReference>
<protein>
    <recommendedName>
        <fullName evidence="9">Link domain-containing protein</fullName>
    </recommendedName>
</protein>
<dbReference type="SUPFAM" id="SSF56436">
    <property type="entry name" value="C-type lectin-like"/>
    <property type="match status" value="1"/>
</dbReference>
<keyword evidence="5" id="KW-0472">Membrane</keyword>
<keyword evidence="3" id="KW-0732">Signal</keyword>
<keyword evidence="8" id="KW-0325">Glycoprotein</keyword>